<evidence type="ECO:0000313" key="2">
    <source>
        <dbReference type="EMBL" id="OIS95638.1"/>
    </source>
</evidence>
<name>A0A1J6ICZ2_NICAT</name>
<comment type="caution">
    <text evidence="2">The sequence shown here is derived from an EMBL/GenBank/DDBJ whole genome shotgun (WGS) entry which is preliminary data.</text>
</comment>
<keyword evidence="3" id="KW-1185">Reference proteome</keyword>
<accession>A0A1J6ICZ2</accession>
<feature type="compositionally biased region" description="Acidic residues" evidence="1">
    <location>
        <begin position="7"/>
        <end position="22"/>
    </location>
</feature>
<dbReference type="EMBL" id="MJEQ01037194">
    <property type="protein sequence ID" value="OIS95638.1"/>
    <property type="molecule type" value="Genomic_DNA"/>
</dbReference>
<organism evidence="2 3">
    <name type="scientific">Nicotiana attenuata</name>
    <name type="common">Coyote tobacco</name>
    <dbReference type="NCBI Taxonomy" id="49451"/>
    <lineage>
        <taxon>Eukaryota</taxon>
        <taxon>Viridiplantae</taxon>
        <taxon>Streptophyta</taxon>
        <taxon>Embryophyta</taxon>
        <taxon>Tracheophyta</taxon>
        <taxon>Spermatophyta</taxon>
        <taxon>Magnoliopsida</taxon>
        <taxon>eudicotyledons</taxon>
        <taxon>Gunneridae</taxon>
        <taxon>Pentapetalae</taxon>
        <taxon>asterids</taxon>
        <taxon>lamiids</taxon>
        <taxon>Solanales</taxon>
        <taxon>Solanaceae</taxon>
        <taxon>Nicotianoideae</taxon>
        <taxon>Nicotianeae</taxon>
        <taxon>Nicotiana</taxon>
    </lineage>
</organism>
<gene>
    <name evidence="2" type="ORF">A4A49_58623</name>
</gene>
<dbReference type="Proteomes" id="UP000187609">
    <property type="component" value="Unassembled WGS sequence"/>
</dbReference>
<dbReference type="Gramene" id="OIS95638">
    <property type="protein sequence ID" value="OIS95638"/>
    <property type="gene ID" value="A4A49_58623"/>
</dbReference>
<reference evidence="2" key="1">
    <citation type="submission" date="2016-11" db="EMBL/GenBank/DDBJ databases">
        <title>The genome of Nicotiana attenuata.</title>
        <authorList>
            <person name="Xu S."/>
            <person name="Brockmoeller T."/>
            <person name="Gaquerel E."/>
            <person name="Navarro A."/>
            <person name="Kuhl H."/>
            <person name="Gase K."/>
            <person name="Ling Z."/>
            <person name="Zhou W."/>
            <person name="Kreitzer C."/>
            <person name="Stanke M."/>
            <person name="Tang H."/>
            <person name="Lyons E."/>
            <person name="Pandey P."/>
            <person name="Pandey S.P."/>
            <person name="Timmermann B."/>
            <person name="Baldwin I.T."/>
        </authorList>
    </citation>
    <scope>NUCLEOTIDE SEQUENCE [LARGE SCALE GENOMIC DNA]</scope>
    <source>
        <strain evidence="2">UT</strain>
    </source>
</reference>
<evidence type="ECO:0000313" key="3">
    <source>
        <dbReference type="Proteomes" id="UP000187609"/>
    </source>
</evidence>
<dbReference type="AlphaFoldDB" id="A0A1J6ICZ2"/>
<protein>
    <submittedName>
        <fullName evidence="2">Uncharacterized protein</fullName>
    </submittedName>
</protein>
<feature type="region of interest" description="Disordered" evidence="1">
    <location>
        <begin position="1"/>
        <end position="85"/>
    </location>
</feature>
<feature type="compositionally biased region" description="Basic and acidic residues" evidence="1">
    <location>
        <begin position="64"/>
        <end position="73"/>
    </location>
</feature>
<proteinExistence type="predicted"/>
<evidence type="ECO:0000256" key="1">
    <source>
        <dbReference type="SAM" id="MobiDB-lite"/>
    </source>
</evidence>
<sequence>MIPDIMPSEEEDGGDKGEDEDQSVTGKNKEIKRAEGQGVNNIEGKGSDQQHSNDKENNIVVEKSATHGKDRNSIDPGGTQQQKDIDVTVRHTISNVQNTKKQGGEIQEAKEQAANKESDEQAVIPMQQNNIVQVIAE</sequence>
<feature type="non-terminal residue" evidence="2">
    <location>
        <position position="137"/>
    </location>
</feature>
<dbReference type="SMR" id="A0A1J6ICZ2"/>
<feature type="compositionally biased region" description="Basic and acidic residues" evidence="1">
    <location>
        <begin position="45"/>
        <end position="57"/>
    </location>
</feature>